<protein>
    <submittedName>
        <fullName evidence="1">Uncharacterized protein</fullName>
    </submittedName>
</protein>
<name>A0ABQ4CQY4_9ACTN</name>
<evidence type="ECO:0000313" key="1">
    <source>
        <dbReference type="EMBL" id="GIF73699.1"/>
    </source>
</evidence>
<dbReference type="Proteomes" id="UP000604117">
    <property type="component" value="Unassembled WGS sequence"/>
</dbReference>
<keyword evidence="2" id="KW-1185">Reference proteome</keyword>
<accession>A0ABQ4CQY4</accession>
<gene>
    <name evidence="1" type="ORF">Asi02nite_32170</name>
</gene>
<organism evidence="1 2">
    <name type="scientific">Asanoa siamensis</name>
    <dbReference type="NCBI Taxonomy" id="926357"/>
    <lineage>
        <taxon>Bacteria</taxon>
        <taxon>Bacillati</taxon>
        <taxon>Actinomycetota</taxon>
        <taxon>Actinomycetes</taxon>
        <taxon>Micromonosporales</taxon>
        <taxon>Micromonosporaceae</taxon>
        <taxon>Asanoa</taxon>
    </lineage>
</organism>
<dbReference type="EMBL" id="BONE01000023">
    <property type="protein sequence ID" value="GIF73699.1"/>
    <property type="molecule type" value="Genomic_DNA"/>
</dbReference>
<evidence type="ECO:0000313" key="2">
    <source>
        <dbReference type="Proteomes" id="UP000604117"/>
    </source>
</evidence>
<dbReference type="RefSeq" id="WP_203713728.1">
    <property type="nucleotide sequence ID" value="NZ_BONE01000023.1"/>
</dbReference>
<sequence>MTTILMDLRPATVPAPAEVWRSIWDITVTWRAGCDSRLVVDDPAKLATVVLRCSTDPRVVGYRYDRHDLLDMAASPATCFGCGEPYALARPRHWWRPCDCGGHHVYECAACAHRQTYPEVVPTCGI</sequence>
<comment type="caution">
    <text evidence="1">The sequence shown here is derived from an EMBL/GenBank/DDBJ whole genome shotgun (WGS) entry which is preliminary data.</text>
</comment>
<reference evidence="1 2" key="1">
    <citation type="submission" date="2021-01" db="EMBL/GenBank/DDBJ databases">
        <title>Whole genome shotgun sequence of Asanoa siamensis NBRC 107932.</title>
        <authorList>
            <person name="Komaki H."/>
            <person name="Tamura T."/>
        </authorList>
    </citation>
    <scope>NUCLEOTIDE SEQUENCE [LARGE SCALE GENOMIC DNA]</scope>
    <source>
        <strain evidence="1 2">NBRC 107932</strain>
    </source>
</reference>
<proteinExistence type="predicted"/>